<feature type="domain" description="Mab-21-like nucleotidyltransferase" evidence="2">
    <location>
        <begin position="163"/>
        <end position="230"/>
    </location>
</feature>
<dbReference type="InterPro" id="IPR046906">
    <property type="entry name" value="Mab-21_HhH/H2TH-like"/>
</dbReference>
<dbReference type="PANTHER" id="PTHR10656:SF69">
    <property type="entry name" value="MAB-21-LIKE HHH_H2TH-LIKE DOMAIN-CONTAINING PROTEIN"/>
    <property type="match status" value="1"/>
</dbReference>
<evidence type="ECO:0000313" key="5">
    <source>
        <dbReference type="RefSeq" id="XP_022311832.1"/>
    </source>
</evidence>
<comment type="similarity">
    <text evidence="1">Belongs to the mab-21 family.</text>
</comment>
<dbReference type="InterPro" id="IPR046903">
    <property type="entry name" value="Mab-21-like_nuc_Trfase"/>
</dbReference>
<accession>A0A8B8C7W8</accession>
<dbReference type="Pfam" id="PF03281">
    <property type="entry name" value="Mab-21"/>
    <property type="match status" value="1"/>
</dbReference>
<dbReference type="SMART" id="SM01265">
    <property type="entry name" value="Mab-21"/>
    <property type="match status" value="1"/>
</dbReference>
<name>A0A8B8C7W8_CRAVI</name>
<gene>
    <name evidence="5" type="primary">LOC111117053</name>
</gene>
<dbReference type="Gene3D" id="1.10.1410.40">
    <property type="match status" value="1"/>
</dbReference>
<keyword evidence="4" id="KW-1185">Reference proteome</keyword>
<dbReference type="AlphaFoldDB" id="A0A8B8C7W8"/>
<protein>
    <submittedName>
        <fullName evidence="5">Uncharacterized protein LOC111117053</fullName>
    </submittedName>
</protein>
<dbReference type="OrthoDB" id="6114608at2759"/>
<feature type="domain" description="Mab-21-like HhH/H2TH-like" evidence="3">
    <location>
        <begin position="243"/>
        <end position="323"/>
    </location>
</feature>
<dbReference type="InterPro" id="IPR024810">
    <property type="entry name" value="MAB21L/cGLR"/>
</dbReference>
<dbReference type="Pfam" id="PF20266">
    <property type="entry name" value="Mab-21_C"/>
    <property type="match status" value="1"/>
</dbReference>
<dbReference type="PANTHER" id="PTHR10656">
    <property type="entry name" value="CELL FATE DETERMINING PROTEIN MAB21-RELATED"/>
    <property type="match status" value="1"/>
</dbReference>
<dbReference type="Proteomes" id="UP000694844">
    <property type="component" value="Chromosome 10"/>
</dbReference>
<evidence type="ECO:0000259" key="3">
    <source>
        <dbReference type="Pfam" id="PF20266"/>
    </source>
</evidence>
<proteinExistence type="inferred from homology"/>
<evidence type="ECO:0000259" key="2">
    <source>
        <dbReference type="Pfam" id="PF03281"/>
    </source>
</evidence>
<reference evidence="5" key="1">
    <citation type="submission" date="2025-08" db="UniProtKB">
        <authorList>
            <consortium name="RefSeq"/>
        </authorList>
    </citation>
    <scope>IDENTIFICATION</scope>
    <source>
        <tissue evidence="5">Whole sample</tissue>
    </source>
</reference>
<dbReference type="RefSeq" id="XP_022311832.1">
    <property type="nucleotide sequence ID" value="XM_022456124.1"/>
</dbReference>
<dbReference type="KEGG" id="cvn:111117053"/>
<evidence type="ECO:0000313" key="4">
    <source>
        <dbReference type="Proteomes" id="UP000694844"/>
    </source>
</evidence>
<sequence length="662" mass="75975">MALQTISESVYVGLCLKIGTPQQLAIRRGVVDIMEFMRTKVARVIMLSGSRREGFRLDDSDIDFMSFPNDHRVLWDFSQATLYNTHRYSLILCDSSESPPGFTLLWLPLEQADIFVLSSCVRINGALYISSAMYRGNTCTMADLDSKEHGPCSSGGDCLLEYDYAHCFVSDFWPPSASSWKDRCHSWPPSHVVNDIIRSGCHFVAIGHTLGQHAVNEWRISFSQAEQKLVYAMNHTQFLTYGLLKFFVNKFNKGKSEEEKLLCSYHMKTAIFWAIQQNTIVHWCPQNLLAGFWVCFKLLLKWVYEGYCPNFFIPENNMFLNKVYGVAQTDLFTQLYGLYEKGIAFLVHNPSISSYIMDVLCDPKLSVCTDECTLVSEVKIDKGLFDEIFTNDSIRGPGNIHTCMKNLYLVDQLIRSPLRPYQIPMLQKLTATILQRSAFMLHEMYTNTSGGNKQMYIADKRSCYMLKLAAKFGYVSDMLYNSMYLYKTFRHREALSVIERTKVKLAQPGLMFMEHVDPERYTEAVGGRSWSYKMRHAVAYDMKLYPRICYINEIIPEQLSSSKNDKSVLFIPPGILLHMLEFLCCRHVDPMRAQAALDDLQVLVHHDKGVLVNESDISWEILGICQQMTGNHQAAMYSYTQSLILNHNILLLPDTESRIDIK</sequence>
<organism evidence="4 5">
    <name type="scientific">Crassostrea virginica</name>
    <name type="common">Eastern oyster</name>
    <dbReference type="NCBI Taxonomy" id="6565"/>
    <lineage>
        <taxon>Eukaryota</taxon>
        <taxon>Metazoa</taxon>
        <taxon>Spiralia</taxon>
        <taxon>Lophotrochozoa</taxon>
        <taxon>Mollusca</taxon>
        <taxon>Bivalvia</taxon>
        <taxon>Autobranchia</taxon>
        <taxon>Pteriomorphia</taxon>
        <taxon>Ostreida</taxon>
        <taxon>Ostreoidea</taxon>
        <taxon>Ostreidae</taxon>
        <taxon>Crassostrea</taxon>
    </lineage>
</organism>
<dbReference type="GeneID" id="111117053"/>
<evidence type="ECO:0000256" key="1">
    <source>
        <dbReference type="ARBA" id="ARBA00008307"/>
    </source>
</evidence>